<dbReference type="GO" id="GO:0000145">
    <property type="term" value="C:exocyst"/>
    <property type="evidence" value="ECO:0000318"/>
    <property type="project" value="GO_Central"/>
</dbReference>
<dbReference type="EnsemblPlants" id="Pp3c1_6940V3.3">
    <property type="protein sequence ID" value="Pp3c1_6940V3.3"/>
    <property type="gene ID" value="Pp3c1_6940"/>
</dbReference>
<accession>A0A2K1L762</accession>
<dbReference type="KEGG" id="ppp:112283742"/>
<comment type="function">
    <text evidence="3">Component of the exocyst complex.</text>
</comment>
<dbReference type="PaxDb" id="3218-PP1S38_352V6.1"/>
<dbReference type="OMA" id="GSNVWMD"/>
<dbReference type="GeneID" id="112283742"/>
<organism evidence="5">
    <name type="scientific">Physcomitrium patens</name>
    <name type="common">Spreading-leaved earth moss</name>
    <name type="synonym">Physcomitrella patens</name>
    <dbReference type="NCBI Taxonomy" id="3218"/>
    <lineage>
        <taxon>Eukaryota</taxon>
        <taxon>Viridiplantae</taxon>
        <taxon>Streptophyta</taxon>
        <taxon>Embryophyta</taxon>
        <taxon>Bryophyta</taxon>
        <taxon>Bryophytina</taxon>
        <taxon>Bryopsida</taxon>
        <taxon>Funariidae</taxon>
        <taxon>Funariales</taxon>
        <taxon>Funariaceae</taxon>
        <taxon>Physcomitrium</taxon>
    </lineage>
</organism>
<comment type="similarity">
    <text evidence="1 3">Belongs to the EXO70 family.</text>
</comment>
<evidence type="ECO:0000259" key="4">
    <source>
        <dbReference type="Pfam" id="PF03081"/>
    </source>
</evidence>
<evidence type="ECO:0000313" key="5">
    <source>
        <dbReference type="EMBL" id="PNR61875.1"/>
    </source>
</evidence>
<dbReference type="SUPFAM" id="SSF74788">
    <property type="entry name" value="Cullin repeat-like"/>
    <property type="match status" value="1"/>
</dbReference>
<dbReference type="STRING" id="3218.A0A2K1L762"/>
<dbReference type="PANTHER" id="PTHR12542:SF85">
    <property type="entry name" value="EXOCYST SUBUNIT EXO70 FAMILY PROTEIN"/>
    <property type="match status" value="1"/>
</dbReference>
<dbReference type="InterPro" id="IPR016159">
    <property type="entry name" value="Cullin_repeat-like_dom_sf"/>
</dbReference>
<name>A0A2K1L762_PHYPA</name>
<dbReference type="GO" id="GO:0006887">
    <property type="term" value="P:exocytosis"/>
    <property type="evidence" value="ECO:0000318"/>
    <property type="project" value="GO_Central"/>
</dbReference>
<dbReference type="Pfam" id="PF03081">
    <property type="entry name" value="Exo70_C"/>
    <property type="match status" value="1"/>
</dbReference>
<evidence type="ECO:0000313" key="7">
    <source>
        <dbReference type="Proteomes" id="UP000006727"/>
    </source>
</evidence>
<keyword evidence="3" id="KW-0653">Protein transport</keyword>
<proteinExistence type="inferred from homology"/>
<dbReference type="FunCoup" id="A0A2K1L762">
    <property type="interactions" value="1501"/>
</dbReference>
<dbReference type="EMBL" id="ABEU02000001">
    <property type="protein sequence ID" value="PNR61875.1"/>
    <property type="molecule type" value="Genomic_DNA"/>
</dbReference>
<keyword evidence="7" id="KW-1185">Reference proteome</keyword>
<dbReference type="PANTHER" id="PTHR12542">
    <property type="entry name" value="EXOCYST COMPLEX PROTEIN EXO70"/>
    <property type="match status" value="1"/>
</dbReference>
<dbReference type="AlphaFoldDB" id="A0A2K1L762"/>
<dbReference type="Pfam" id="PF20669">
    <property type="entry name" value="Exo70_N"/>
    <property type="match status" value="1"/>
</dbReference>
<dbReference type="Proteomes" id="UP000006727">
    <property type="component" value="Chromosome 1"/>
</dbReference>
<dbReference type="InterPro" id="IPR004140">
    <property type="entry name" value="Exo70"/>
</dbReference>
<dbReference type="RefSeq" id="XP_024378592.1">
    <property type="nucleotide sequence ID" value="XM_024522824.2"/>
</dbReference>
<sequence length="670" mass="76009">MGAESAGRETAPWAVKAFSPPSDVLAKLWAARNELCQSLEKTRALGNQLNEANKRLQMFQDRLSPVRRSLLPLQEKSKITESLTQRINKTLEPAMQVLKMFDVVSKIRVRLVKEPRDDFDGYLAALIQLEEAVDYLKHNSIVAINWLQEAVAYLNYTGSTDTVRLRRLNESLATLQSQQAGGAHELDGGLLVTALGKLEKEFKRLISEHSQPIELPEQMAPRESNSPPSSELDYLVSYPPQVLQKLQTIIEKLAGNVHYQRCVDAYQDTRLVLCEESLKALDVRYMNNVTPKTVNSIPWDDLQNMVEKWAQQLEVIVKMLYTGERRLARQVFKNVGQAVWVEILYDLAEPEMDTFLRFGESVAASERSPEKLCKLLEMYESMEKCEHSVIQVFDGQACGEIRSRYRELLKQIVYAAGKTFWDIDDWIKEQKEGVSLDGRVMQLCSWVVNYLGYVIALFPITLSKVLRIAQSWEGEGAEDKGLPEGLALILNTLEGLVETRAKEFHDPALRHIFLMNNMYYIRNRVKNNALGPLLGEDWISEVGRKVSTNALKYQREAWQQVLQHLNSDGLKGSSSSKSGSRDLVRQKLRAFNAAFDETVQIQSKWLIAEKDLRDGTLAAVTQMVVPAYRSFLGHFGSLLEGRGRDSDKYIKYTPEILETILGDLFGGNNA</sequence>
<keyword evidence="2 3" id="KW-0813">Transport</keyword>
<dbReference type="GO" id="GO:0015031">
    <property type="term" value="P:protein transport"/>
    <property type="evidence" value="ECO:0007669"/>
    <property type="project" value="UniProtKB-KW"/>
</dbReference>
<dbReference type="Gramene" id="Pp3c1_6940V3.3">
    <property type="protein sequence ID" value="Pp3c1_6940V3.3"/>
    <property type="gene ID" value="Pp3c1_6940"/>
</dbReference>
<keyword evidence="3" id="KW-0268">Exocytosis</keyword>
<dbReference type="InterPro" id="IPR046364">
    <property type="entry name" value="Exo70_C"/>
</dbReference>
<dbReference type="EnsemblPlants" id="Pp3c1_6940V3.1">
    <property type="protein sequence ID" value="Pp3c1_6940V3.1"/>
    <property type="gene ID" value="Pp3c1_6940"/>
</dbReference>
<dbReference type="Gramene" id="Pp3c1_6940V3.1">
    <property type="protein sequence ID" value="Pp3c1_6940V3.1"/>
    <property type="gene ID" value="Pp3c1_6940"/>
</dbReference>
<reference evidence="5 7" key="1">
    <citation type="journal article" date="2008" name="Science">
        <title>The Physcomitrella genome reveals evolutionary insights into the conquest of land by plants.</title>
        <authorList>
            <person name="Rensing S."/>
            <person name="Lang D."/>
            <person name="Zimmer A."/>
            <person name="Terry A."/>
            <person name="Salamov A."/>
            <person name="Shapiro H."/>
            <person name="Nishiyama T."/>
            <person name="Perroud P.-F."/>
            <person name="Lindquist E."/>
            <person name="Kamisugi Y."/>
            <person name="Tanahashi T."/>
            <person name="Sakakibara K."/>
            <person name="Fujita T."/>
            <person name="Oishi K."/>
            <person name="Shin-I T."/>
            <person name="Kuroki Y."/>
            <person name="Toyoda A."/>
            <person name="Suzuki Y."/>
            <person name="Hashimoto A."/>
            <person name="Yamaguchi K."/>
            <person name="Sugano A."/>
            <person name="Kohara Y."/>
            <person name="Fujiyama A."/>
            <person name="Anterola A."/>
            <person name="Aoki S."/>
            <person name="Ashton N."/>
            <person name="Barbazuk W.B."/>
            <person name="Barker E."/>
            <person name="Bennetzen J."/>
            <person name="Bezanilla M."/>
            <person name="Blankenship R."/>
            <person name="Cho S.H."/>
            <person name="Dutcher S."/>
            <person name="Estelle M."/>
            <person name="Fawcett J.A."/>
            <person name="Gundlach H."/>
            <person name="Hanada K."/>
            <person name="Heyl A."/>
            <person name="Hicks K.A."/>
            <person name="Hugh J."/>
            <person name="Lohr M."/>
            <person name="Mayer K."/>
            <person name="Melkozernov A."/>
            <person name="Murata T."/>
            <person name="Nelson D."/>
            <person name="Pils B."/>
            <person name="Prigge M."/>
            <person name="Reiss B."/>
            <person name="Renner T."/>
            <person name="Rombauts S."/>
            <person name="Rushton P."/>
            <person name="Sanderfoot A."/>
            <person name="Schween G."/>
            <person name="Shiu S.-H."/>
            <person name="Stueber K."/>
            <person name="Theodoulou F.L."/>
            <person name="Tu H."/>
            <person name="Van de Peer Y."/>
            <person name="Verrier P.J."/>
            <person name="Waters E."/>
            <person name="Wood A."/>
            <person name="Yang L."/>
            <person name="Cove D."/>
            <person name="Cuming A."/>
            <person name="Hasebe M."/>
            <person name="Lucas S."/>
            <person name="Mishler D.B."/>
            <person name="Reski R."/>
            <person name="Grigoriev I."/>
            <person name="Quatrano R.S."/>
            <person name="Boore J.L."/>
        </authorList>
    </citation>
    <scope>NUCLEOTIDE SEQUENCE [LARGE SCALE GENOMIC DNA]</scope>
    <source>
        <strain evidence="6 7">cv. Gransden 2004</strain>
    </source>
</reference>
<dbReference type="Gene3D" id="1.20.1280.170">
    <property type="entry name" value="Exocyst complex component Exo70"/>
    <property type="match status" value="1"/>
</dbReference>
<evidence type="ECO:0000313" key="6">
    <source>
        <dbReference type="EnsemblPlants" id="Pp3c1_6940V3.1"/>
    </source>
</evidence>
<reference evidence="6" key="3">
    <citation type="submission" date="2020-12" db="UniProtKB">
        <authorList>
            <consortium name="EnsemblPlants"/>
        </authorList>
    </citation>
    <scope>IDENTIFICATION</scope>
</reference>
<dbReference type="OrthoDB" id="1922221at2759"/>
<gene>
    <name evidence="6" type="primary">LOC112283742</name>
    <name evidence="5" type="ORF">PHYPA_000299</name>
</gene>
<reference evidence="5 7" key="2">
    <citation type="journal article" date="2018" name="Plant J.">
        <title>The Physcomitrella patens chromosome-scale assembly reveals moss genome structure and evolution.</title>
        <authorList>
            <person name="Lang D."/>
            <person name="Ullrich K.K."/>
            <person name="Murat F."/>
            <person name="Fuchs J."/>
            <person name="Jenkins J."/>
            <person name="Haas F.B."/>
            <person name="Piednoel M."/>
            <person name="Gundlach H."/>
            <person name="Van Bel M."/>
            <person name="Meyberg R."/>
            <person name="Vives C."/>
            <person name="Morata J."/>
            <person name="Symeonidi A."/>
            <person name="Hiss M."/>
            <person name="Muchero W."/>
            <person name="Kamisugi Y."/>
            <person name="Saleh O."/>
            <person name="Blanc G."/>
            <person name="Decker E.L."/>
            <person name="van Gessel N."/>
            <person name="Grimwood J."/>
            <person name="Hayes R.D."/>
            <person name="Graham S.W."/>
            <person name="Gunter L.E."/>
            <person name="McDaniel S.F."/>
            <person name="Hoernstein S.N.W."/>
            <person name="Larsson A."/>
            <person name="Li F.W."/>
            <person name="Perroud P.F."/>
            <person name="Phillips J."/>
            <person name="Ranjan P."/>
            <person name="Rokshar D.S."/>
            <person name="Rothfels C.J."/>
            <person name="Schneider L."/>
            <person name="Shu S."/>
            <person name="Stevenson D.W."/>
            <person name="Thummler F."/>
            <person name="Tillich M."/>
            <person name="Villarreal Aguilar J.C."/>
            <person name="Widiez T."/>
            <person name="Wong G.K."/>
            <person name="Wymore A."/>
            <person name="Zhang Y."/>
            <person name="Zimmer A.D."/>
            <person name="Quatrano R.S."/>
            <person name="Mayer K.F.X."/>
            <person name="Goodstein D."/>
            <person name="Casacuberta J.M."/>
            <person name="Vandepoele K."/>
            <person name="Reski R."/>
            <person name="Cuming A.C."/>
            <person name="Tuskan G.A."/>
            <person name="Maumus F."/>
            <person name="Salse J."/>
            <person name="Schmutz J."/>
            <person name="Rensing S.A."/>
        </authorList>
    </citation>
    <scope>NUCLEOTIDE SEQUENCE [LARGE SCALE GENOMIC DNA]</scope>
    <source>
        <strain evidence="6 7">cv. Gransden 2004</strain>
    </source>
</reference>
<evidence type="ECO:0000256" key="3">
    <source>
        <dbReference type="RuleBase" id="RU365026"/>
    </source>
</evidence>
<evidence type="ECO:0000256" key="1">
    <source>
        <dbReference type="ARBA" id="ARBA00006756"/>
    </source>
</evidence>
<protein>
    <recommendedName>
        <fullName evidence="3">Exocyst subunit Exo70 family protein</fullName>
    </recommendedName>
</protein>
<dbReference type="GO" id="GO:0005546">
    <property type="term" value="F:phosphatidylinositol-4,5-bisphosphate binding"/>
    <property type="evidence" value="ECO:0007669"/>
    <property type="project" value="InterPro"/>
</dbReference>
<evidence type="ECO:0000256" key="2">
    <source>
        <dbReference type="ARBA" id="ARBA00022448"/>
    </source>
</evidence>
<feature type="domain" description="Exocyst complex subunit Exo70 C-terminal" evidence="4">
    <location>
        <begin position="308"/>
        <end position="662"/>
    </location>
</feature>